<feature type="transmembrane region" description="Helical" evidence="1">
    <location>
        <begin position="6"/>
        <end position="25"/>
    </location>
</feature>
<accession>A0ABU3KM04</accession>
<evidence type="ECO:0000256" key="1">
    <source>
        <dbReference type="SAM" id="Phobius"/>
    </source>
</evidence>
<dbReference type="RefSeq" id="WP_313874236.1">
    <property type="nucleotide sequence ID" value="NZ_JAVBIK010000001.1"/>
</dbReference>
<dbReference type="Gene3D" id="1.20.1440.20">
    <property type="entry name" value="LemA-like domain"/>
    <property type="match status" value="1"/>
</dbReference>
<dbReference type="EMBL" id="JAVBIK010000001">
    <property type="protein sequence ID" value="MDT7518478.1"/>
    <property type="molecule type" value="Genomic_DNA"/>
</dbReference>
<protein>
    <recommendedName>
        <fullName evidence="4">LemA family protein</fullName>
    </recommendedName>
</protein>
<keyword evidence="1" id="KW-0812">Transmembrane</keyword>
<gene>
    <name evidence="2" type="ORF">RAE19_07115</name>
</gene>
<proteinExistence type="predicted"/>
<dbReference type="InterPro" id="IPR023353">
    <property type="entry name" value="LemA-like_dom_sf"/>
</dbReference>
<organism evidence="2 3">
    <name type="scientific">Rhodoferax potami</name>
    <dbReference type="NCBI Taxonomy" id="3068338"/>
    <lineage>
        <taxon>Bacteria</taxon>
        <taxon>Pseudomonadati</taxon>
        <taxon>Pseudomonadota</taxon>
        <taxon>Betaproteobacteria</taxon>
        <taxon>Burkholderiales</taxon>
        <taxon>Comamonadaceae</taxon>
        <taxon>Rhodoferax</taxon>
    </lineage>
</organism>
<comment type="caution">
    <text evidence="2">The sequence shown here is derived from an EMBL/GenBank/DDBJ whole genome shotgun (WGS) entry which is preliminary data.</text>
</comment>
<evidence type="ECO:0008006" key="4">
    <source>
        <dbReference type="Google" id="ProtNLM"/>
    </source>
</evidence>
<evidence type="ECO:0000313" key="3">
    <source>
        <dbReference type="Proteomes" id="UP001321700"/>
    </source>
</evidence>
<sequence>MGQTLYVWLLCACLLFWLMGVHNRLMRLRARALAILSALEKQVSSGIVPLQHRLVASPADTSNNASDEYRAEWLQALRLMEEVWAAPRRDRLDIDVQQQRTESWAKLMTAWSAWVSAPPDLAGPCVPDSFRLEWEASTAKVIVISDALNAILKDYNEGVSEPPACWVAHFFGFKVSALIGIK</sequence>
<evidence type="ECO:0000313" key="2">
    <source>
        <dbReference type="EMBL" id="MDT7518478.1"/>
    </source>
</evidence>
<keyword evidence="3" id="KW-1185">Reference proteome</keyword>
<keyword evidence="1" id="KW-0472">Membrane</keyword>
<dbReference type="Proteomes" id="UP001321700">
    <property type="component" value="Unassembled WGS sequence"/>
</dbReference>
<name>A0ABU3KM04_9BURK</name>
<keyword evidence="1" id="KW-1133">Transmembrane helix</keyword>
<reference evidence="2 3" key="1">
    <citation type="submission" date="2023-08" db="EMBL/GenBank/DDBJ databases">
        <title>Rhodoferax potami sp. nov. and Rhodoferax mekongensis sp. nov., isolated from the Mekong River in Thailand.</title>
        <authorList>
            <person name="Kitikhun S."/>
            <person name="Charoenyingcharoen P."/>
            <person name="Siriarchawattana P."/>
            <person name="Likhitrattanapisal S."/>
            <person name="Nilsakha T."/>
            <person name="Chanpet A."/>
            <person name="Rattanawaree P."/>
            <person name="Ingsriswang S."/>
        </authorList>
    </citation>
    <scope>NUCLEOTIDE SEQUENCE [LARGE SCALE GENOMIC DNA]</scope>
    <source>
        <strain evidence="2 3">TBRC 17660</strain>
    </source>
</reference>